<proteinExistence type="predicted"/>
<evidence type="ECO:0000313" key="3">
    <source>
        <dbReference type="Proteomes" id="UP001178507"/>
    </source>
</evidence>
<dbReference type="Gene3D" id="3.40.30.10">
    <property type="entry name" value="Glutaredoxin"/>
    <property type="match status" value="1"/>
</dbReference>
<dbReference type="EMBL" id="CAUJNA010002335">
    <property type="protein sequence ID" value="CAJ1392409.1"/>
    <property type="molecule type" value="Genomic_DNA"/>
</dbReference>
<feature type="region of interest" description="Disordered" evidence="1">
    <location>
        <begin position="183"/>
        <end position="202"/>
    </location>
</feature>
<gene>
    <name evidence="2" type="ORF">EVOR1521_LOCUS17505</name>
</gene>
<dbReference type="AlphaFoldDB" id="A0AA36MZF4"/>
<organism evidence="2 3">
    <name type="scientific">Effrenium voratum</name>
    <dbReference type="NCBI Taxonomy" id="2562239"/>
    <lineage>
        <taxon>Eukaryota</taxon>
        <taxon>Sar</taxon>
        <taxon>Alveolata</taxon>
        <taxon>Dinophyceae</taxon>
        <taxon>Suessiales</taxon>
        <taxon>Symbiodiniaceae</taxon>
        <taxon>Effrenium</taxon>
    </lineage>
</organism>
<evidence type="ECO:0000256" key="1">
    <source>
        <dbReference type="SAM" id="MobiDB-lite"/>
    </source>
</evidence>
<name>A0AA36MZF4_9DINO</name>
<reference evidence="2" key="1">
    <citation type="submission" date="2023-08" db="EMBL/GenBank/DDBJ databases">
        <authorList>
            <person name="Chen Y."/>
            <person name="Shah S."/>
            <person name="Dougan E. K."/>
            <person name="Thang M."/>
            <person name="Chan C."/>
        </authorList>
    </citation>
    <scope>NUCLEOTIDE SEQUENCE</scope>
</reference>
<dbReference type="CDD" id="cd02947">
    <property type="entry name" value="TRX_family"/>
    <property type="match status" value="1"/>
</dbReference>
<evidence type="ECO:0008006" key="4">
    <source>
        <dbReference type="Google" id="ProtNLM"/>
    </source>
</evidence>
<sequence length="429" mass="47738">MAAMAFRVRARSFASAELQMITDQKLKELSKDAAPLLLHCGAAWSQRSQRVGSALAEWAAGSKLLCHQLDVDTAPETIRTRHIKGVPTLLLLRQGRVEARADAADLQDLERMLAAAKPYLNPQEAEPKEALPAAEYLLESNGAAASALFRRALEDPRGDNAFRARLGLVRCALKDLVATTPGLAPSAEAQPENVPESVPPEPKVDELVNALEDLERHHEEELPVTEVRPDAKHVYILLAHAELVADAWAVDEAKNMSEEERRILRLWARGYREAAVQEALKWYQTVAGNDMEGLMAAYAQTERRAVDRRGDVPSRSIFSTPVLAPDFEGPVEPRALLRRLLTAALDEKFFKGEPSLVSQALADLAFLLDRKEFVRFYTRLIRSRRGGAPTTGRGTGKRSGFSKRYWICWPNTFYPNTKKMGSPHCDKND</sequence>
<evidence type="ECO:0000313" key="2">
    <source>
        <dbReference type="EMBL" id="CAJ1392409.1"/>
    </source>
</evidence>
<protein>
    <recommendedName>
        <fullName evidence="4">Thioredoxin domain-containing protein</fullName>
    </recommendedName>
</protein>
<accession>A0AA36MZF4</accession>
<dbReference type="InterPro" id="IPR036249">
    <property type="entry name" value="Thioredoxin-like_sf"/>
</dbReference>
<comment type="caution">
    <text evidence="2">The sequence shown here is derived from an EMBL/GenBank/DDBJ whole genome shotgun (WGS) entry which is preliminary data.</text>
</comment>
<dbReference type="Proteomes" id="UP001178507">
    <property type="component" value="Unassembled WGS sequence"/>
</dbReference>
<dbReference type="SUPFAM" id="SSF52833">
    <property type="entry name" value="Thioredoxin-like"/>
    <property type="match status" value="1"/>
</dbReference>
<keyword evidence="3" id="KW-1185">Reference proteome</keyword>